<dbReference type="GO" id="GO:0016301">
    <property type="term" value="F:kinase activity"/>
    <property type="evidence" value="ECO:0007669"/>
    <property type="project" value="UniProtKB-KW"/>
</dbReference>
<dbReference type="Proteomes" id="UP001597351">
    <property type="component" value="Unassembled WGS sequence"/>
</dbReference>
<keyword evidence="1" id="KW-0418">Kinase</keyword>
<evidence type="ECO:0000313" key="1">
    <source>
        <dbReference type="EMBL" id="MFD1947898.1"/>
    </source>
</evidence>
<dbReference type="RefSeq" id="WP_343919426.1">
    <property type="nucleotide sequence ID" value="NZ_BAAAJT010000002.1"/>
</dbReference>
<dbReference type="InterPro" id="IPR027417">
    <property type="entry name" value="P-loop_NTPase"/>
</dbReference>
<accession>A0ABW4TPL8</accession>
<protein>
    <submittedName>
        <fullName evidence="1">Uridine kinase</fullName>
    </submittedName>
</protein>
<sequence>METSVARALVLDAIRAPGGVSGRPRVVGISGHGGAGKTTFARGVAGLLGQAPAQVVALDRLYAAGARDAEGLRDLHDWPVVRQLLSSLRTGPAGDRLRYPTRQWSGEEGVHEVPMPSVVLVEGIRLFWPDTVGLFDLTVWIDLDPVTAGARAVARNREQGDDEAELDLWRTRWLPEGVAYERAAEPARLADLVLPAHV</sequence>
<proteinExistence type="predicted"/>
<evidence type="ECO:0000313" key="2">
    <source>
        <dbReference type="Proteomes" id="UP001597351"/>
    </source>
</evidence>
<keyword evidence="1" id="KW-0808">Transferase</keyword>
<name>A0ABW4TPL8_9ACTN</name>
<dbReference type="EMBL" id="JBHUGD010000003">
    <property type="protein sequence ID" value="MFD1947898.1"/>
    <property type="molecule type" value="Genomic_DNA"/>
</dbReference>
<reference evidence="2" key="1">
    <citation type="journal article" date="2019" name="Int. J. Syst. Evol. Microbiol.">
        <title>The Global Catalogue of Microorganisms (GCM) 10K type strain sequencing project: providing services to taxonomists for standard genome sequencing and annotation.</title>
        <authorList>
            <consortium name="The Broad Institute Genomics Platform"/>
            <consortium name="The Broad Institute Genome Sequencing Center for Infectious Disease"/>
            <person name="Wu L."/>
            <person name="Ma J."/>
        </authorList>
    </citation>
    <scope>NUCLEOTIDE SEQUENCE [LARGE SCALE GENOMIC DNA]</scope>
    <source>
        <strain evidence="2">CGMCC 1.12477</strain>
    </source>
</reference>
<dbReference type="Gene3D" id="3.40.50.300">
    <property type="entry name" value="P-loop containing nucleotide triphosphate hydrolases"/>
    <property type="match status" value="1"/>
</dbReference>
<dbReference type="SUPFAM" id="SSF52540">
    <property type="entry name" value="P-loop containing nucleoside triphosphate hydrolases"/>
    <property type="match status" value="1"/>
</dbReference>
<organism evidence="1 2">
    <name type="scientific">Nocardioides aestuarii</name>
    <dbReference type="NCBI Taxonomy" id="252231"/>
    <lineage>
        <taxon>Bacteria</taxon>
        <taxon>Bacillati</taxon>
        <taxon>Actinomycetota</taxon>
        <taxon>Actinomycetes</taxon>
        <taxon>Propionibacteriales</taxon>
        <taxon>Nocardioidaceae</taxon>
        <taxon>Nocardioides</taxon>
    </lineage>
</organism>
<keyword evidence="2" id="KW-1185">Reference proteome</keyword>
<gene>
    <name evidence="1" type="ORF">ACFSDE_13950</name>
</gene>
<comment type="caution">
    <text evidence="1">The sequence shown here is derived from an EMBL/GenBank/DDBJ whole genome shotgun (WGS) entry which is preliminary data.</text>
</comment>